<proteinExistence type="predicted"/>
<protein>
    <submittedName>
        <fullName evidence="11">Sensor histidine kinase</fullName>
    </submittedName>
</protein>
<dbReference type="InterPro" id="IPR050640">
    <property type="entry name" value="Bact_2-comp_sensor_kinase"/>
</dbReference>
<dbReference type="InterPro" id="IPR003594">
    <property type="entry name" value="HATPase_dom"/>
</dbReference>
<comment type="caution">
    <text evidence="11">The sequence shown here is derived from an EMBL/GenBank/DDBJ whole genome shotgun (WGS) entry which is preliminary data.</text>
</comment>
<dbReference type="Gene3D" id="3.30.450.20">
    <property type="entry name" value="PAS domain"/>
    <property type="match status" value="1"/>
</dbReference>
<dbReference type="PROSITE" id="PS50885">
    <property type="entry name" value="HAMP"/>
    <property type="match status" value="1"/>
</dbReference>
<evidence type="ECO:0000313" key="12">
    <source>
        <dbReference type="Proteomes" id="UP000461585"/>
    </source>
</evidence>
<dbReference type="PANTHER" id="PTHR34220:SF7">
    <property type="entry name" value="SENSOR HISTIDINE KINASE YPDA"/>
    <property type="match status" value="1"/>
</dbReference>
<dbReference type="SUPFAM" id="SSF55874">
    <property type="entry name" value="ATPase domain of HSP90 chaperone/DNA topoisomerase II/histidine kinase"/>
    <property type="match status" value="1"/>
</dbReference>
<keyword evidence="7 9" id="KW-1133">Transmembrane helix</keyword>
<evidence type="ECO:0000256" key="2">
    <source>
        <dbReference type="ARBA" id="ARBA00022475"/>
    </source>
</evidence>
<evidence type="ECO:0000256" key="1">
    <source>
        <dbReference type="ARBA" id="ARBA00004651"/>
    </source>
</evidence>
<dbReference type="InterPro" id="IPR036890">
    <property type="entry name" value="HATPase_C_sf"/>
</dbReference>
<dbReference type="Gene3D" id="3.30.565.10">
    <property type="entry name" value="Histidine kinase-like ATPase, C-terminal domain"/>
    <property type="match status" value="1"/>
</dbReference>
<accession>A0A7X5HW14</accession>
<dbReference type="CDD" id="cd06225">
    <property type="entry name" value="HAMP"/>
    <property type="match status" value="1"/>
</dbReference>
<evidence type="ECO:0000256" key="8">
    <source>
        <dbReference type="ARBA" id="ARBA00023136"/>
    </source>
</evidence>
<evidence type="ECO:0000256" key="5">
    <source>
        <dbReference type="ARBA" id="ARBA00022692"/>
    </source>
</evidence>
<dbReference type="PANTHER" id="PTHR34220">
    <property type="entry name" value="SENSOR HISTIDINE KINASE YPDA"/>
    <property type="match status" value="1"/>
</dbReference>
<comment type="subcellular location">
    <subcellularLocation>
        <location evidence="1">Cell membrane</location>
        <topology evidence="1">Multi-pass membrane protein</topology>
    </subcellularLocation>
</comment>
<dbReference type="RefSeq" id="WP_162370419.1">
    <property type="nucleotide sequence ID" value="NZ_JAAEEH010000019.1"/>
</dbReference>
<dbReference type="SMART" id="SM00304">
    <property type="entry name" value="HAMP"/>
    <property type="match status" value="1"/>
</dbReference>
<dbReference type="Pfam" id="PF02518">
    <property type="entry name" value="HATPase_c"/>
    <property type="match status" value="1"/>
</dbReference>
<feature type="transmembrane region" description="Helical" evidence="9">
    <location>
        <begin position="12"/>
        <end position="31"/>
    </location>
</feature>
<keyword evidence="8 9" id="KW-0472">Membrane</keyword>
<dbReference type="AlphaFoldDB" id="A0A7X5HW14"/>
<dbReference type="Proteomes" id="UP000461585">
    <property type="component" value="Unassembled WGS sequence"/>
</dbReference>
<dbReference type="EMBL" id="JAAEEH010000019">
    <property type="protein sequence ID" value="NDL67692.1"/>
    <property type="molecule type" value="Genomic_DNA"/>
</dbReference>
<evidence type="ECO:0000256" key="4">
    <source>
        <dbReference type="ARBA" id="ARBA00022679"/>
    </source>
</evidence>
<name>A0A7X5HW14_9FIRM</name>
<organism evidence="11 12">
    <name type="scientific">Anaerotalea alkaliphila</name>
    <dbReference type="NCBI Taxonomy" id="2662126"/>
    <lineage>
        <taxon>Bacteria</taxon>
        <taxon>Bacillati</taxon>
        <taxon>Bacillota</taxon>
        <taxon>Clostridia</taxon>
        <taxon>Eubacteriales</taxon>
        <taxon>Anaerotalea</taxon>
    </lineage>
</organism>
<gene>
    <name evidence="11" type="ORF">GXN74_08030</name>
</gene>
<evidence type="ECO:0000256" key="7">
    <source>
        <dbReference type="ARBA" id="ARBA00022989"/>
    </source>
</evidence>
<dbReference type="InterPro" id="IPR010559">
    <property type="entry name" value="Sig_transdc_His_kin_internal"/>
</dbReference>
<evidence type="ECO:0000256" key="3">
    <source>
        <dbReference type="ARBA" id="ARBA00022553"/>
    </source>
</evidence>
<keyword evidence="6 11" id="KW-0418">Kinase</keyword>
<feature type="domain" description="HAMP" evidence="10">
    <location>
        <begin position="306"/>
        <end position="358"/>
    </location>
</feature>
<evidence type="ECO:0000259" key="10">
    <source>
        <dbReference type="PROSITE" id="PS50885"/>
    </source>
</evidence>
<dbReference type="InterPro" id="IPR003660">
    <property type="entry name" value="HAMP_dom"/>
</dbReference>
<evidence type="ECO:0000313" key="11">
    <source>
        <dbReference type="EMBL" id="NDL67692.1"/>
    </source>
</evidence>
<dbReference type="GO" id="GO:0005886">
    <property type="term" value="C:plasma membrane"/>
    <property type="evidence" value="ECO:0007669"/>
    <property type="project" value="UniProtKB-SubCell"/>
</dbReference>
<keyword evidence="5 9" id="KW-0812">Transmembrane</keyword>
<dbReference type="GO" id="GO:0000155">
    <property type="term" value="F:phosphorelay sensor kinase activity"/>
    <property type="evidence" value="ECO:0007669"/>
    <property type="project" value="InterPro"/>
</dbReference>
<dbReference type="Pfam" id="PF06580">
    <property type="entry name" value="His_kinase"/>
    <property type="match status" value="1"/>
</dbReference>
<dbReference type="CDD" id="cd18773">
    <property type="entry name" value="PDC1_HK_sensor"/>
    <property type="match status" value="1"/>
</dbReference>
<dbReference type="Gene3D" id="1.10.8.500">
    <property type="entry name" value="HAMP domain in histidine kinase"/>
    <property type="match status" value="1"/>
</dbReference>
<dbReference type="SUPFAM" id="SSF158472">
    <property type="entry name" value="HAMP domain-like"/>
    <property type="match status" value="1"/>
</dbReference>
<dbReference type="Pfam" id="PF02743">
    <property type="entry name" value="dCache_1"/>
    <property type="match status" value="1"/>
</dbReference>
<evidence type="ECO:0000256" key="6">
    <source>
        <dbReference type="ARBA" id="ARBA00022777"/>
    </source>
</evidence>
<keyword evidence="2" id="KW-1003">Cell membrane</keyword>
<keyword evidence="4" id="KW-0808">Transferase</keyword>
<evidence type="ECO:0000256" key="9">
    <source>
        <dbReference type="SAM" id="Phobius"/>
    </source>
</evidence>
<sequence length="573" mass="66389">MMRHASIRSKLFIQYCIFIIVFTGFIGYVAYSSFYEKLQENKIDYTLEISNKTKYNLEFLLTSIHNTATLLSYDEEILAKISIGAGVDEDINRILKNTISVQEYIKGIYIISQDGRVWKSDWAINDWALKQKYRHILRQKAQDDGIFANAYSSEYHITSQMKVLTYVRKIYDYTNDVDYGIIIIDINYDYIRELISTISVQNPQKLILVNGNGEAIFTYPINILLDEVLVDYPDLIGNHGMRIDGVVFKEPSIIISNPIKLTDWTLIGIHSTNKILEDTKVMLQSLLEITFLFLAVSIVMAYFLSYRITRPIAELSGAMKKVEKGDLSVPVEVRSNDELGQLGLAFNHMQVKLKYFINKNMEAEKQRSKMQYEVLQAQINPHFLYNTLDSIRWLASFNNIKTIETMVTSIINLLRYNFSRKGEVVDLQEEVENVQNYLQIQRYRYGDMFDAVVEIPEETRNLKTVKFILQPIVENCIFHGFEDFDKQGLIRISARLAEEFLYIVVEDNGAGMTEKQMEELKQVNDPEKKYSEIGVRNIDERIKFYCGKEYGLQIESKVGEGTMVTIKLPADLK</sequence>
<dbReference type="InterPro" id="IPR033479">
    <property type="entry name" value="dCache_1"/>
</dbReference>
<keyword evidence="3" id="KW-0597">Phosphoprotein</keyword>
<dbReference type="Pfam" id="PF00672">
    <property type="entry name" value="HAMP"/>
    <property type="match status" value="1"/>
</dbReference>
<keyword evidence="12" id="KW-1185">Reference proteome</keyword>
<reference evidence="11 12" key="1">
    <citation type="submission" date="2020-01" db="EMBL/GenBank/DDBJ databases">
        <title>Anaeroalcalibacter tamaniensis gen. nov., sp. nov., moderately halophilic strictly anaerobic fermenter bacterium from mud volcano of Taman peninsula.</title>
        <authorList>
            <person name="Frolova A."/>
            <person name="Merkel A.Y."/>
            <person name="Slobodkin A.I."/>
        </authorList>
    </citation>
    <scope>NUCLEOTIDE SEQUENCE [LARGE SCALE GENOMIC DNA]</scope>
    <source>
        <strain evidence="11 12">F-3ap</strain>
    </source>
</reference>